<dbReference type="CDD" id="cd05014">
    <property type="entry name" value="SIS_Kpsf"/>
    <property type="match status" value="1"/>
</dbReference>
<dbReference type="Gene3D" id="3.40.50.10490">
    <property type="entry name" value="Glucose-6-phosphate isomerase like protein, domain 1"/>
    <property type="match status" value="1"/>
</dbReference>
<evidence type="ECO:0000256" key="4">
    <source>
        <dbReference type="PIRNR" id="PIRNR004692"/>
    </source>
</evidence>
<dbReference type="GO" id="GO:0097367">
    <property type="term" value="F:carbohydrate derivative binding"/>
    <property type="evidence" value="ECO:0007669"/>
    <property type="project" value="InterPro"/>
</dbReference>
<evidence type="ECO:0000259" key="8">
    <source>
        <dbReference type="PROSITE" id="PS51371"/>
    </source>
</evidence>
<evidence type="ECO:0000256" key="6">
    <source>
        <dbReference type="PIRSR" id="PIRSR004692-3"/>
    </source>
</evidence>
<dbReference type="Gene3D" id="3.10.580.10">
    <property type="entry name" value="CBS-domain"/>
    <property type="match status" value="1"/>
</dbReference>
<dbReference type="InterPro" id="IPR004800">
    <property type="entry name" value="KdsD/KpsF-type"/>
</dbReference>
<dbReference type="Pfam" id="PF01380">
    <property type="entry name" value="SIS"/>
    <property type="match status" value="1"/>
</dbReference>
<feature type="domain" description="SIS" evidence="9">
    <location>
        <begin position="32"/>
        <end position="175"/>
    </location>
</feature>
<dbReference type="InterPro" id="IPR035474">
    <property type="entry name" value="SIS_Kpsf"/>
</dbReference>
<dbReference type="InterPro" id="IPR001347">
    <property type="entry name" value="SIS_dom"/>
</dbReference>
<dbReference type="GO" id="GO:0019146">
    <property type="term" value="F:arabinose-5-phosphate isomerase activity"/>
    <property type="evidence" value="ECO:0007669"/>
    <property type="project" value="UniProtKB-ARBA"/>
</dbReference>
<dbReference type="GO" id="GO:1901135">
    <property type="term" value="P:carbohydrate derivative metabolic process"/>
    <property type="evidence" value="ECO:0007669"/>
    <property type="project" value="InterPro"/>
</dbReference>
<accession>A0A932GQU4</accession>
<dbReference type="PROSITE" id="PS51464">
    <property type="entry name" value="SIS"/>
    <property type="match status" value="1"/>
</dbReference>
<evidence type="ECO:0000256" key="2">
    <source>
        <dbReference type="ARBA" id="ARBA00022737"/>
    </source>
</evidence>
<dbReference type="NCBIfam" id="TIGR00393">
    <property type="entry name" value="kpsF"/>
    <property type="match status" value="1"/>
</dbReference>
<dbReference type="InterPro" id="IPR050986">
    <property type="entry name" value="GutQ/KpsF_isomerases"/>
</dbReference>
<feature type="site" description="Catalytically relevant" evidence="6">
    <location>
        <position position="143"/>
    </location>
</feature>
<dbReference type="CDD" id="cd04604">
    <property type="entry name" value="CBS_pair_SIS_assoc"/>
    <property type="match status" value="1"/>
</dbReference>
<keyword evidence="5" id="KW-0479">Metal-binding</keyword>
<feature type="domain" description="CBS" evidence="8">
    <location>
        <begin position="268"/>
        <end position="320"/>
    </location>
</feature>
<feature type="domain" description="CBS" evidence="8">
    <location>
        <begin position="201"/>
        <end position="260"/>
    </location>
</feature>
<protein>
    <submittedName>
        <fullName evidence="10">KpsF/GutQ family sugar-phosphate isomerase</fullName>
    </submittedName>
</protein>
<dbReference type="GO" id="GO:0046872">
    <property type="term" value="F:metal ion binding"/>
    <property type="evidence" value="ECO:0007669"/>
    <property type="project" value="UniProtKB-KW"/>
</dbReference>
<comment type="caution">
    <text evidence="10">The sequence shown here is derived from an EMBL/GenBank/DDBJ whole genome shotgun (WGS) entry which is preliminary data.</text>
</comment>
<keyword evidence="2" id="KW-0677">Repeat</keyword>
<dbReference type="GO" id="GO:0005975">
    <property type="term" value="P:carbohydrate metabolic process"/>
    <property type="evidence" value="ECO:0007669"/>
    <property type="project" value="InterPro"/>
</dbReference>
<dbReference type="EMBL" id="JACPSX010000221">
    <property type="protein sequence ID" value="MBI3015688.1"/>
    <property type="molecule type" value="Genomic_DNA"/>
</dbReference>
<dbReference type="PIRSF" id="PIRSF004692">
    <property type="entry name" value="KdsD_KpsF"/>
    <property type="match status" value="1"/>
</dbReference>
<feature type="site" description="Catalytically relevant" evidence="6">
    <location>
        <position position="102"/>
    </location>
</feature>
<comment type="similarity">
    <text evidence="1 4">Belongs to the SIS family. GutQ/KpsF subfamily.</text>
</comment>
<keyword evidence="10" id="KW-0413">Isomerase</keyword>
<keyword evidence="3 7" id="KW-0129">CBS domain</keyword>
<dbReference type="PANTHER" id="PTHR42745:SF1">
    <property type="entry name" value="ARABINOSE 5-PHOSPHATE ISOMERASE KDSD"/>
    <property type="match status" value="1"/>
</dbReference>
<evidence type="ECO:0000256" key="7">
    <source>
        <dbReference type="PROSITE-ProRule" id="PRU00703"/>
    </source>
</evidence>
<keyword evidence="5" id="KW-0862">Zinc</keyword>
<name>A0A932GQU4_UNCTE</name>
<dbReference type="SUPFAM" id="SSF53697">
    <property type="entry name" value="SIS domain"/>
    <property type="match status" value="1"/>
</dbReference>
<dbReference type="InterPro" id="IPR046348">
    <property type="entry name" value="SIS_dom_sf"/>
</dbReference>
<feature type="site" description="Catalytically relevant" evidence="6">
    <location>
        <position position="184"/>
    </location>
</feature>
<dbReference type="Pfam" id="PF00571">
    <property type="entry name" value="CBS"/>
    <property type="match status" value="2"/>
</dbReference>
<proteinExistence type="inferred from homology"/>
<dbReference type="FunFam" id="3.40.50.10490:FF:000011">
    <property type="entry name" value="Arabinose 5-phosphate isomerase"/>
    <property type="match status" value="1"/>
</dbReference>
<feature type="site" description="Catalytically relevant" evidence="6">
    <location>
        <position position="50"/>
    </location>
</feature>
<reference evidence="10" key="1">
    <citation type="submission" date="2020-07" db="EMBL/GenBank/DDBJ databases">
        <title>Huge and variable diversity of episymbiotic CPR bacteria and DPANN archaea in groundwater ecosystems.</title>
        <authorList>
            <person name="He C.Y."/>
            <person name="Keren R."/>
            <person name="Whittaker M."/>
            <person name="Farag I.F."/>
            <person name="Doudna J."/>
            <person name="Cate J.H.D."/>
            <person name="Banfield J.F."/>
        </authorList>
    </citation>
    <scope>NUCLEOTIDE SEQUENCE</scope>
    <source>
        <strain evidence="10">NC_groundwater_717_Ag_S-0.2um_59_8</strain>
    </source>
</reference>
<sequence length="320" mass="34134">MSIIERAKKVLEIESKAVAALIDRVGLEFVSAVELIDKCRGRLIVTGIGKSGLIGKKIASTFASMGVPALFMHPVEGVHGDLGMVVKGDVLIAISKSGETEEILKLLSVIKRFGIKLIALTGNPESTLARRSDVVLNVGVSEEACVLDLLPTASTTATLAMGDALAVTLLEKRGFSPDDLALLHPGGVIGKKLLLLVGDLMHSGNELPLVREEATLKDVIYEISSKRLGVTSVVDGEGTLKGIVTDGDLRRLMERQEFPISVRAADFMTKNPKTIEDSALAAEALQVMEKHSITSLLILNGSRQPKGIIHLHDILRSGVV</sequence>
<gene>
    <name evidence="10" type="ORF">HYY65_11675</name>
</gene>
<evidence type="ECO:0000313" key="10">
    <source>
        <dbReference type="EMBL" id="MBI3015688.1"/>
    </source>
</evidence>
<feature type="binding site" evidence="5">
    <location>
        <position position="73"/>
    </location>
    <ligand>
        <name>Zn(2+)</name>
        <dbReference type="ChEBI" id="CHEBI:29105"/>
    </ligand>
</feature>
<dbReference type="InterPro" id="IPR000644">
    <property type="entry name" value="CBS_dom"/>
</dbReference>
<evidence type="ECO:0000259" key="9">
    <source>
        <dbReference type="PROSITE" id="PS51464"/>
    </source>
</evidence>
<evidence type="ECO:0000256" key="3">
    <source>
        <dbReference type="ARBA" id="ARBA00023122"/>
    </source>
</evidence>
<dbReference type="PANTHER" id="PTHR42745">
    <property type="match status" value="1"/>
</dbReference>
<organism evidence="10 11">
    <name type="scientific">Tectimicrobiota bacterium</name>
    <dbReference type="NCBI Taxonomy" id="2528274"/>
    <lineage>
        <taxon>Bacteria</taxon>
        <taxon>Pseudomonadati</taxon>
        <taxon>Nitrospinota/Tectimicrobiota group</taxon>
        <taxon>Candidatus Tectimicrobiota</taxon>
    </lineage>
</organism>
<evidence type="ECO:0000256" key="5">
    <source>
        <dbReference type="PIRSR" id="PIRSR004692-2"/>
    </source>
</evidence>
<dbReference type="Proteomes" id="UP000741360">
    <property type="component" value="Unassembled WGS sequence"/>
</dbReference>
<evidence type="ECO:0000313" key="11">
    <source>
        <dbReference type="Proteomes" id="UP000741360"/>
    </source>
</evidence>
<dbReference type="AlphaFoldDB" id="A0A932GQU4"/>
<dbReference type="PROSITE" id="PS51371">
    <property type="entry name" value="CBS"/>
    <property type="match status" value="2"/>
</dbReference>
<dbReference type="InterPro" id="IPR046342">
    <property type="entry name" value="CBS_dom_sf"/>
</dbReference>
<dbReference type="SMART" id="SM00116">
    <property type="entry name" value="CBS"/>
    <property type="match status" value="2"/>
</dbReference>
<evidence type="ECO:0000256" key="1">
    <source>
        <dbReference type="ARBA" id="ARBA00008165"/>
    </source>
</evidence>